<evidence type="ECO:0000313" key="4">
    <source>
        <dbReference type="Proteomes" id="UP000004221"/>
    </source>
</evidence>
<dbReference type="EMBL" id="CAGS01000203">
    <property type="protein sequence ID" value="CCF83907.1"/>
    <property type="molecule type" value="Genomic_DNA"/>
</dbReference>
<dbReference type="RefSeq" id="WP_008477618.1">
    <property type="nucleotide sequence ID" value="NZ_CAGS01000203.1"/>
</dbReference>
<protein>
    <submittedName>
        <fullName evidence="3">Uncharacterized protein</fullName>
    </submittedName>
</protein>
<dbReference type="Proteomes" id="UP000004221">
    <property type="component" value="Unassembled WGS sequence"/>
</dbReference>
<keyword evidence="2" id="KW-0812">Transmembrane</keyword>
<feature type="transmembrane region" description="Helical" evidence="2">
    <location>
        <begin position="93"/>
        <end position="116"/>
    </location>
</feature>
<name>I4EGU5_9BACT</name>
<keyword evidence="2" id="KW-0472">Membrane</keyword>
<dbReference type="OrthoDB" id="3298267at2"/>
<evidence type="ECO:0000313" key="3">
    <source>
        <dbReference type="EMBL" id="CCF83907.1"/>
    </source>
</evidence>
<proteinExistence type="predicted"/>
<evidence type="ECO:0000256" key="1">
    <source>
        <dbReference type="SAM" id="MobiDB-lite"/>
    </source>
</evidence>
<evidence type="ECO:0000256" key="2">
    <source>
        <dbReference type="SAM" id="Phobius"/>
    </source>
</evidence>
<gene>
    <name evidence="3" type="ORF">NITHO_2810004</name>
</gene>
<keyword evidence="4" id="KW-1185">Reference proteome</keyword>
<reference evidence="3 4" key="1">
    <citation type="journal article" date="2012" name="ISME J.">
        <title>Nitrification expanded: discovery, physiology and genomics of a nitrite-oxidizing bacterium from the phylum Chloroflexi.</title>
        <authorList>
            <person name="Sorokin D.Y."/>
            <person name="Lucker S."/>
            <person name="Vejmelkova D."/>
            <person name="Kostrikina N.A."/>
            <person name="Kleerebezem R."/>
            <person name="Rijpstra W.I."/>
            <person name="Damste J.S."/>
            <person name="Le Paslier D."/>
            <person name="Muyzer G."/>
            <person name="Wagner M."/>
            <person name="van Loosdrecht M.C."/>
            <person name="Daims H."/>
        </authorList>
    </citation>
    <scope>NUCLEOTIDE SEQUENCE [LARGE SCALE GENOMIC DNA]</scope>
    <source>
        <strain evidence="4">none</strain>
    </source>
</reference>
<keyword evidence="2" id="KW-1133">Transmembrane helix</keyword>
<sequence length="234" mass="23830">MGEKASSGLSIAQVIAGALASVSAAVVASKFGVAGTVIGAAISSVTVTIGSVLYRRSIEGAHERVRTRYRRSRNDVDEGDTDFEYRVRPHRRLAWGAIAGGTVLIFVLAMGGLTAFETVARTSAARLMGQSSGDARTTVGAVLQNVANDEPGPASPAPEPDHTAAPDVATPMATPTEVEPSPTPTVEPDPSAGKPAATEPSTTPSQSPAFKDPVPSGPVEPAESPAIQPVKPAG</sequence>
<dbReference type="AlphaFoldDB" id="I4EGU5"/>
<accession>I4EGU5</accession>
<feature type="transmembrane region" description="Helical" evidence="2">
    <location>
        <begin position="34"/>
        <end position="54"/>
    </location>
</feature>
<organism evidence="3 4">
    <name type="scientific">Nitrolancea hollandica Lb</name>
    <dbReference type="NCBI Taxonomy" id="1129897"/>
    <lineage>
        <taxon>Bacteria</taxon>
        <taxon>Pseudomonadati</taxon>
        <taxon>Thermomicrobiota</taxon>
        <taxon>Thermomicrobia</taxon>
        <taxon>Sphaerobacterales</taxon>
        <taxon>Sphaerobacterineae</taxon>
        <taxon>Sphaerobacteraceae</taxon>
        <taxon>Nitrolancea</taxon>
    </lineage>
</organism>
<comment type="caution">
    <text evidence="3">The sequence shown here is derived from an EMBL/GenBank/DDBJ whole genome shotgun (WGS) entry which is preliminary data.</text>
</comment>
<feature type="region of interest" description="Disordered" evidence="1">
    <location>
        <begin position="146"/>
        <end position="234"/>
    </location>
</feature>
<feature type="compositionally biased region" description="Polar residues" evidence="1">
    <location>
        <begin position="199"/>
        <end position="208"/>
    </location>
</feature>